<reference evidence="2" key="1">
    <citation type="journal article" date="2019" name="Curr. Biol.">
        <title>Genome Sequence of Striga asiatica Provides Insight into the Evolution of Plant Parasitism.</title>
        <authorList>
            <person name="Yoshida S."/>
            <person name="Kim S."/>
            <person name="Wafula E.K."/>
            <person name="Tanskanen J."/>
            <person name="Kim Y.M."/>
            <person name="Honaas L."/>
            <person name="Yang Z."/>
            <person name="Spallek T."/>
            <person name="Conn C.E."/>
            <person name="Ichihashi Y."/>
            <person name="Cheong K."/>
            <person name="Cui S."/>
            <person name="Der J.P."/>
            <person name="Gundlach H."/>
            <person name="Jiao Y."/>
            <person name="Hori C."/>
            <person name="Ishida J.K."/>
            <person name="Kasahara H."/>
            <person name="Kiba T."/>
            <person name="Kim M.S."/>
            <person name="Koo N."/>
            <person name="Laohavisit A."/>
            <person name="Lee Y.H."/>
            <person name="Lumba S."/>
            <person name="McCourt P."/>
            <person name="Mortimer J.C."/>
            <person name="Mutuku J.M."/>
            <person name="Nomura T."/>
            <person name="Sasaki-Sekimoto Y."/>
            <person name="Seto Y."/>
            <person name="Wang Y."/>
            <person name="Wakatake T."/>
            <person name="Sakakibara H."/>
            <person name="Demura T."/>
            <person name="Yamaguchi S."/>
            <person name="Yoneyama K."/>
            <person name="Manabe R.I."/>
            <person name="Nelson D.C."/>
            <person name="Schulman A.H."/>
            <person name="Timko M.P."/>
            <person name="dePamphilis C.W."/>
            <person name="Choi D."/>
            <person name="Shirasu K."/>
        </authorList>
    </citation>
    <scope>NUCLEOTIDE SEQUENCE [LARGE SCALE GENOMIC DNA]</scope>
    <source>
        <strain evidence="2">cv. UVA1</strain>
    </source>
</reference>
<accession>A0A5A7QU43</accession>
<comment type="caution">
    <text evidence="1">The sequence shown here is derived from an EMBL/GenBank/DDBJ whole genome shotgun (WGS) entry which is preliminary data.</text>
</comment>
<keyword evidence="2" id="KW-1185">Reference proteome</keyword>
<name>A0A5A7QU43_STRAF</name>
<organism evidence="1 2">
    <name type="scientific">Striga asiatica</name>
    <name type="common">Asiatic witchweed</name>
    <name type="synonym">Buchnera asiatica</name>
    <dbReference type="NCBI Taxonomy" id="4170"/>
    <lineage>
        <taxon>Eukaryota</taxon>
        <taxon>Viridiplantae</taxon>
        <taxon>Streptophyta</taxon>
        <taxon>Embryophyta</taxon>
        <taxon>Tracheophyta</taxon>
        <taxon>Spermatophyta</taxon>
        <taxon>Magnoliopsida</taxon>
        <taxon>eudicotyledons</taxon>
        <taxon>Gunneridae</taxon>
        <taxon>Pentapetalae</taxon>
        <taxon>asterids</taxon>
        <taxon>lamiids</taxon>
        <taxon>Lamiales</taxon>
        <taxon>Orobanchaceae</taxon>
        <taxon>Buchnereae</taxon>
        <taxon>Striga</taxon>
    </lineage>
</organism>
<dbReference type="EMBL" id="BKCP01008293">
    <property type="protein sequence ID" value="GER48774.1"/>
    <property type="molecule type" value="Genomic_DNA"/>
</dbReference>
<protein>
    <submittedName>
        <fullName evidence="1">WD40 repeat protein</fullName>
    </submittedName>
</protein>
<proteinExistence type="predicted"/>
<evidence type="ECO:0000313" key="2">
    <source>
        <dbReference type="Proteomes" id="UP000325081"/>
    </source>
</evidence>
<evidence type="ECO:0000313" key="1">
    <source>
        <dbReference type="EMBL" id="GER48774.1"/>
    </source>
</evidence>
<sequence length="118" mass="13471">MIWDYDSNGNLSVDFVYSELVNDKWGKLDIAERSNEQEEAKTHPNRVEIVQLDDTTSEILASHQAHLRARQGVPAPRFARLLRLWQISDSDGSRRVELKSLLNNGRNSEFSGPLTSFD</sequence>
<dbReference type="AlphaFoldDB" id="A0A5A7QU43"/>
<dbReference type="OrthoDB" id="24670at2759"/>
<gene>
    <name evidence="1" type="ORF">STAS_25967</name>
</gene>
<dbReference type="Proteomes" id="UP000325081">
    <property type="component" value="Unassembled WGS sequence"/>
</dbReference>